<keyword evidence="7 8" id="KW-0472">Membrane</keyword>
<evidence type="ECO:0000256" key="6">
    <source>
        <dbReference type="ARBA" id="ARBA00022989"/>
    </source>
</evidence>
<comment type="similarity">
    <text evidence="3">Belongs to the wax synthase family.</text>
</comment>
<keyword evidence="6 8" id="KW-1133">Transmembrane helix</keyword>
<organism evidence="10 11">
    <name type="scientific">Fibroporia radiculosa</name>
    <dbReference type="NCBI Taxonomy" id="599839"/>
    <lineage>
        <taxon>Eukaryota</taxon>
        <taxon>Fungi</taxon>
        <taxon>Dikarya</taxon>
        <taxon>Basidiomycota</taxon>
        <taxon>Agaricomycotina</taxon>
        <taxon>Agaricomycetes</taxon>
        <taxon>Polyporales</taxon>
        <taxon>Fibroporiaceae</taxon>
        <taxon>Fibroporia</taxon>
    </lineage>
</organism>
<feature type="transmembrane region" description="Helical" evidence="8">
    <location>
        <begin position="32"/>
        <end position="54"/>
    </location>
</feature>
<dbReference type="GO" id="GO:0006629">
    <property type="term" value="P:lipid metabolic process"/>
    <property type="evidence" value="ECO:0007669"/>
    <property type="project" value="InterPro"/>
</dbReference>
<reference evidence="10 11" key="1">
    <citation type="journal article" date="2012" name="Appl. Environ. Microbiol.">
        <title>Short-read sequencing for genomic analysis of the brown rot fungus Fibroporia radiculosa.</title>
        <authorList>
            <person name="Tang J.D."/>
            <person name="Perkins A.D."/>
            <person name="Sonstegard T.S."/>
            <person name="Schroeder S.G."/>
            <person name="Burgess S.C."/>
            <person name="Diehl S.V."/>
        </authorList>
    </citation>
    <scope>NUCLEOTIDE SEQUENCE [LARGE SCALE GENOMIC DNA]</scope>
    <source>
        <strain evidence="10 11">TFFH 294</strain>
    </source>
</reference>
<dbReference type="GeneID" id="24097959"/>
<dbReference type="STRING" id="599839.J4G8Q0"/>
<keyword evidence="11" id="KW-1185">Reference proteome</keyword>
<dbReference type="GO" id="GO:0008374">
    <property type="term" value="F:O-acyltransferase activity"/>
    <property type="evidence" value="ECO:0007669"/>
    <property type="project" value="InterPro"/>
</dbReference>
<dbReference type="InterPro" id="IPR044851">
    <property type="entry name" value="Wax_synthase"/>
</dbReference>
<dbReference type="InParanoid" id="J4G8Q0"/>
<evidence type="ECO:0000313" key="11">
    <source>
        <dbReference type="Proteomes" id="UP000006352"/>
    </source>
</evidence>
<dbReference type="AlphaFoldDB" id="J4G8Q0"/>
<comment type="pathway">
    <text evidence="2">Secondary metabolite biosynthesis.</text>
</comment>
<gene>
    <name evidence="10" type="ORF">FIBRA_05167</name>
</gene>
<evidence type="ECO:0000256" key="4">
    <source>
        <dbReference type="ARBA" id="ARBA00022679"/>
    </source>
</evidence>
<dbReference type="PANTHER" id="PTHR31595">
    <property type="entry name" value="LONG-CHAIN-ALCOHOL O-FATTY-ACYLTRANSFERASE 3-RELATED"/>
    <property type="match status" value="1"/>
</dbReference>
<dbReference type="Pfam" id="PF13813">
    <property type="entry name" value="MBOAT_2"/>
    <property type="match status" value="1"/>
</dbReference>
<sequence>MDTSSRAVLPVLPCLLLQSVYLATLIALQLRWSARLAAFLVYTCLLVLALLATVANPRRNYLMGCVLMQHYFTAFHLLWLAGPLRELRHERDSVPADKLPFWRRVGWVLCVFYSVRGIGWNYQIANTPPRSSAPRWKFVRRQLANACLWYLLSDFAKAWQVSDYLFPSQQDVGALRPGGYVQRWLSIVAVSSSSVGLLGMAYSVAAGVAVGLGWSLPGEWPDVYGAWADTYTVRRFWGRKHHQIVRRFAASIGKASCRLVSLPPGSWASSNTQLYVGFAVSGLMHCGGDFMVNRSDFGASFPFFIAQAVAISLEDAVIDLFTKADVRLPGRVERCLGYAWVFVWLSFSMPWYVGWAVKAGAIDVKKLPFSPVTILVDSAGIDLVQTVKYMTGSRGY</sequence>
<name>J4G8Q0_9APHY</name>
<evidence type="ECO:0000256" key="8">
    <source>
        <dbReference type="SAM" id="Phobius"/>
    </source>
</evidence>
<evidence type="ECO:0000313" key="10">
    <source>
        <dbReference type="EMBL" id="CCM03048.1"/>
    </source>
</evidence>
<dbReference type="EMBL" id="HE797099">
    <property type="protein sequence ID" value="CCM03048.1"/>
    <property type="molecule type" value="Genomic_DNA"/>
</dbReference>
<keyword evidence="5 8" id="KW-0812">Transmembrane</keyword>
<evidence type="ECO:0000259" key="9">
    <source>
        <dbReference type="Pfam" id="PF13813"/>
    </source>
</evidence>
<evidence type="ECO:0000256" key="3">
    <source>
        <dbReference type="ARBA" id="ARBA00007282"/>
    </source>
</evidence>
<dbReference type="HOGENOM" id="CLU_032731_1_1_1"/>
<evidence type="ECO:0000256" key="2">
    <source>
        <dbReference type="ARBA" id="ARBA00005179"/>
    </source>
</evidence>
<dbReference type="GO" id="GO:0016020">
    <property type="term" value="C:membrane"/>
    <property type="evidence" value="ECO:0007669"/>
    <property type="project" value="UniProtKB-SubCell"/>
</dbReference>
<dbReference type="Proteomes" id="UP000006352">
    <property type="component" value="Unassembled WGS sequence"/>
</dbReference>
<dbReference type="OrthoDB" id="1077582at2759"/>
<evidence type="ECO:0000256" key="5">
    <source>
        <dbReference type="ARBA" id="ARBA00022692"/>
    </source>
</evidence>
<accession>J4G8Q0</accession>
<evidence type="ECO:0000256" key="7">
    <source>
        <dbReference type="ARBA" id="ARBA00023136"/>
    </source>
</evidence>
<proteinExistence type="inferred from homology"/>
<feature type="domain" description="Wax synthase" evidence="9">
    <location>
        <begin position="220"/>
        <end position="305"/>
    </location>
</feature>
<dbReference type="InterPro" id="IPR032805">
    <property type="entry name" value="Wax_synthase_dom"/>
</dbReference>
<evidence type="ECO:0000256" key="1">
    <source>
        <dbReference type="ARBA" id="ARBA00004141"/>
    </source>
</evidence>
<comment type="subcellular location">
    <subcellularLocation>
        <location evidence="1">Membrane</location>
        <topology evidence="1">Multi-pass membrane protein</topology>
    </subcellularLocation>
</comment>
<dbReference type="PANTHER" id="PTHR31595:SF57">
    <property type="entry name" value="OS04G0481900 PROTEIN"/>
    <property type="match status" value="1"/>
</dbReference>
<feature type="transmembrane region" description="Helical" evidence="8">
    <location>
        <begin position="61"/>
        <end position="81"/>
    </location>
</feature>
<keyword evidence="4" id="KW-0808">Transferase</keyword>
<dbReference type="RefSeq" id="XP_012182331.1">
    <property type="nucleotide sequence ID" value="XM_012326941.1"/>
</dbReference>
<protein>
    <recommendedName>
        <fullName evidence="9">Wax synthase domain-containing protein</fullName>
    </recommendedName>
</protein>